<dbReference type="AlphaFoldDB" id="A0A0X3NYG6"/>
<reference evidence="1" key="1">
    <citation type="submission" date="2016-01" db="EMBL/GenBank/DDBJ databases">
        <title>Reference transcriptome for the parasite Schistocephalus solidus: insights into the molecular evolution of parasitism.</title>
        <authorList>
            <person name="Hebert F.O."/>
            <person name="Grambauer S."/>
            <person name="Barber I."/>
            <person name="Landry C.R."/>
            <person name="Aubin-Horth N."/>
        </authorList>
    </citation>
    <scope>NUCLEOTIDE SEQUENCE</scope>
</reference>
<evidence type="ECO:0000313" key="1">
    <source>
        <dbReference type="EMBL" id="JAP44709.1"/>
    </source>
</evidence>
<sequence length="237" mass="26488">MLCPVYAFKTRCCSGDDDPEGRPWQYTFNKEKIICQNCGSGCMGADFACRPSLLPFPLQSPHCAKKLGQSPVRLAFMPADAPNGGGFFKYRLGDGLHCGLVDTAGVVHSYVPSEGFRSEANSWDQSILVVMPDSTCVSDERWELSIQKCMDDTKTKQLRMTTDPQRAALLAYYHGRNARKTKPDYDCLDFAVCVVNHAFETDVHTRDTISEIMCRQLKSVLQYADCQRVAAAFRLCL</sequence>
<accession>A0A0X3NYG6</accession>
<name>A0A0X3NYG6_SCHSO</name>
<gene>
    <name evidence="1" type="ORF">TR140279</name>
</gene>
<organism evidence="1">
    <name type="scientific">Schistocephalus solidus</name>
    <name type="common">Tapeworm</name>
    <dbReference type="NCBI Taxonomy" id="70667"/>
    <lineage>
        <taxon>Eukaryota</taxon>
        <taxon>Metazoa</taxon>
        <taxon>Spiralia</taxon>
        <taxon>Lophotrochozoa</taxon>
        <taxon>Platyhelminthes</taxon>
        <taxon>Cestoda</taxon>
        <taxon>Eucestoda</taxon>
        <taxon>Diphyllobothriidea</taxon>
        <taxon>Diphyllobothriidae</taxon>
        <taxon>Schistocephalus</taxon>
    </lineage>
</organism>
<protein>
    <submittedName>
        <fullName evidence="1">Uncharacterized protein</fullName>
    </submittedName>
</protein>
<dbReference type="EMBL" id="GEEE01018516">
    <property type="protein sequence ID" value="JAP44709.1"/>
    <property type="molecule type" value="Transcribed_RNA"/>
</dbReference>
<proteinExistence type="predicted"/>
<dbReference type="EMBL" id="GEEE01010737">
    <property type="protein sequence ID" value="JAP52488.1"/>
    <property type="molecule type" value="Transcribed_RNA"/>
</dbReference>